<dbReference type="Pfam" id="PF26350">
    <property type="entry name" value="DUF8090"/>
    <property type="match status" value="1"/>
</dbReference>
<keyword evidence="4" id="KW-0347">Helicase</keyword>
<keyword evidence="4" id="KW-0547">Nucleotide-binding</keyword>
<organism evidence="4 5">
    <name type="scientific">Propioniciclava coleopterorum</name>
    <dbReference type="NCBI Taxonomy" id="2714937"/>
    <lineage>
        <taxon>Bacteria</taxon>
        <taxon>Bacillati</taxon>
        <taxon>Actinomycetota</taxon>
        <taxon>Actinomycetes</taxon>
        <taxon>Propionibacteriales</taxon>
        <taxon>Propionibacteriaceae</taxon>
        <taxon>Propioniciclava</taxon>
    </lineage>
</organism>
<dbReference type="KEGG" id="prv:G7070_03675"/>
<dbReference type="GO" id="GO:0004386">
    <property type="term" value="F:helicase activity"/>
    <property type="evidence" value="ECO:0007669"/>
    <property type="project" value="UniProtKB-KW"/>
</dbReference>
<dbReference type="InterPro" id="IPR021835">
    <property type="entry name" value="DUF3427"/>
</dbReference>
<dbReference type="REBASE" id="396842">
    <property type="entry name" value="PspHDW11ORF3675P"/>
</dbReference>
<dbReference type="GO" id="GO:0005829">
    <property type="term" value="C:cytosol"/>
    <property type="evidence" value="ECO:0007669"/>
    <property type="project" value="TreeGrafter"/>
</dbReference>
<dbReference type="GO" id="GO:0016787">
    <property type="term" value="F:hydrolase activity"/>
    <property type="evidence" value="ECO:0007669"/>
    <property type="project" value="InterPro"/>
</dbReference>
<dbReference type="SMART" id="SM00490">
    <property type="entry name" value="HELICc"/>
    <property type="match status" value="1"/>
</dbReference>
<dbReference type="GO" id="GO:0005524">
    <property type="term" value="F:ATP binding"/>
    <property type="evidence" value="ECO:0007669"/>
    <property type="project" value="InterPro"/>
</dbReference>
<dbReference type="Gene3D" id="3.30.870.10">
    <property type="entry name" value="Endonuclease Chain A"/>
    <property type="match status" value="1"/>
</dbReference>
<dbReference type="Pfam" id="PF04851">
    <property type="entry name" value="ResIII"/>
    <property type="match status" value="1"/>
</dbReference>
<feature type="domain" description="Helicase C-terminal" evidence="3">
    <location>
        <begin position="432"/>
        <end position="593"/>
    </location>
</feature>
<dbReference type="CDD" id="cd09204">
    <property type="entry name" value="PLDc_N_DEXD_b2"/>
    <property type="match status" value="1"/>
</dbReference>
<feature type="compositionally biased region" description="Basic and acidic residues" evidence="1">
    <location>
        <begin position="202"/>
        <end position="214"/>
    </location>
</feature>
<dbReference type="RefSeq" id="WP_166232039.1">
    <property type="nucleotide sequence ID" value="NZ_CP049865.1"/>
</dbReference>
<sequence length="966" mass="108340">MRVDFQWSDPLALDVRFGYLDERVGAPRQHQPQVVLNGPNESVLRVLRHELGTCETFLFSVAFVTPRAIALLKQELVEFAGTGTIVTSDYLGFNSPSAFSELLNLRNLGIDVRIHTADAFHPKGYIFGHPGHVTALVGSSNLTENALVTNHEWNLRVTAARGSDLSNQLLLLEQRQRSESARLTREWIARYESEYAPPPPRRRPEPHAPIESRQPRPAIEPNQMQREALGTIQAVRTSGERRALVISATGTGKTMLSALDVRAAAPKRLLFLVHREQIIDRTIQEYQRVIDAPAGHFGKLTGSAKQWSAQFLFATVQTMSRPDVLTRFDPDAFDYVIVDEAHRAASPTYRLVLEYLRPAFLLGMTATPERTDSHNVFELFDFNVPYEIRLNRALEEDMLTPFHYYGIADVTLADGRTLTDKDDLTVMISPERVTHLIHSLEVYGQASIPPRGLIFCSRKDEAHALSRALNQRTLRGVPLRTMALTGDDPVSTREGAVARLERGELDYLLTVDVFNEGVDIPTINQIIMLRQTQSSIVFVQQLGRGLRKAVSKDYVVVLDFIGNYTNNFLIPIALFGDESLNKESLKQHLIAAEEAGVLPGLASIRFDRISQQRVLQSIASAKLDSLTNLKKAVETLRNRLGALPRLMDFLRFDSVDPVLLATRLGSYPALLERLFRISCGLTGQEMKFLELVSCEVFTAKRPHEFIALRALLRTGGLTLDQLTQAFADEGLAPSRAQAMSAISSLTLEEHSEVDQKRFWRPMAGYDSSGLITLDRGALASYRSSTAFRSCIDDLIETGSAIADRRYAGGTPFVAGWQYSRKEVTRLLCWPRKWTSTLYGYRVDRRSGQCAIFVTLHKSEDVSASTAYEDSLLDTSTMLWYTRSRRTLASDEVKAIVANDVALHVFVKKDDAEGTDFYYLGRAEARDAEQTTMMGQSAPLDVVRMHLHFAEPIQSALFDYFHPMLTE</sequence>
<dbReference type="SMART" id="SM00487">
    <property type="entry name" value="DEXDc"/>
    <property type="match status" value="1"/>
</dbReference>
<dbReference type="InterPro" id="IPR027417">
    <property type="entry name" value="P-loop_NTPase"/>
</dbReference>
<dbReference type="Gene3D" id="3.40.50.300">
    <property type="entry name" value="P-loop containing nucleotide triphosphate hydrolases"/>
    <property type="match status" value="2"/>
</dbReference>
<evidence type="ECO:0000313" key="5">
    <source>
        <dbReference type="Proteomes" id="UP000501058"/>
    </source>
</evidence>
<feature type="region of interest" description="Disordered" evidence="1">
    <location>
        <begin position="195"/>
        <end position="223"/>
    </location>
</feature>
<gene>
    <name evidence="4" type="ORF">G7070_03675</name>
</gene>
<keyword evidence="4" id="KW-0067">ATP-binding</keyword>
<dbReference type="CDD" id="cd18799">
    <property type="entry name" value="SF2_C_EcoAI-like"/>
    <property type="match status" value="1"/>
</dbReference>
<dbReference type="AlphaFoldDB" id="A0A6G7Y4J4"/>
<dbReference type="CDD" id="cd18032">
    <property type="entry name" value="DEXHc_RE_I_III_res"/>
    <property type="match status" value="1"/>
</dbReference>
<dbReference type="PROSITE" id="PS51194">
    <property type="entry name" value="HELICASE_CTER"/>
    <property type="match status" value="1"/>
</dbReference>
<dbReference type="PROSITE" id="PS51192">
    <property type="entry name" value="HELICASE_ATP_BIND_1"/>
    <property type="match status" value="1"/>
</dbReference>
<dbReference type="EMBL" id="CP049865">
    <property type="protein sequence ID" value="QIK71537.1"/>
    <property type="molecule type" value="Genomic_DNA"/>
</dbReference>
<dbReference type="SUPFAM" id="SSF52540">
    <property type="entry name" value="P-loop containing nucleoside triphosphate hydrolases"/>
    <property type="match status" value="1"/>
</dbReference>
<dbReference type="SUPFAM" id="SSF56024">
    <property type="entry name" value="Phospholipase D/nuclease"/>
    <property type="match status" value="1"/>
</dbReference>
<dbReference type="InterPro" id="IPR058403">
    <property type="entry name" value="DUF8090"/>
</dbReference>
<evidence type="ECO:0000313" key="4">
    <source>
        <dbReference type="EMBL" id="QIK71537.1"/>
    </source>
</evidence>
<dbReference type="GO" id="GO:0003677">
    <property type="term" value="F:DNA binding"/>
    <property type="evidence" value="ECO:0007669"/>
    <property type="project" value="InterPro"/>
</dbReference>
<dbReference type="InterPro" id="IPR050742">
    <property type="entry name" value="Helicase_Restrict-Modif_Enz"/>
</dbReference>
<dbReference type="PANTHER" id="PTHR47396:SF1">
    <property type="entry name" value="ATP-DEPENDENT HELICASE IRC3-RELATED"/>
    <property type="match status" value="1"/>
</dbReference>
<dbReference type="InterPro" id="IPR025202">
    <property type="entry name" value="PLD-like_dom"/>
</dbReference>
<dbReference type="Pfam" id="PF13091">
    <property type="entry name" value="PLDc_2"/>
    <property type="match status" value="1"/>
</dbReference>
<evidence type="ECO:0000259" key="3">
    <source>
        <dbReference type="PROSITE" id="PS51194"/>
    </source>
</evidence>
<feature type="domain" description="Helicase ATP-binding" evidence="2">
    <location>
        <begin position="234"/>
        <end position="386"/>
    </location>
</feature>
<evidence type="ECO:0000259" key="2">
    <source>
        <dbReference type="PROSITE" id="PS51192"/>
    </source>
</evidence>
<dbReference type="Pfam" id="PF00271">
    <property type="entry name" value="Helicase_C"/>
    <property type="match status" value="1"/>
</dbReference>
<dbReference type="InterPro" id="IPR001650">
    <property type="entry name" value="Helicase_C-like"/>
</dbReference>
<accession>A0A6G7Y4J4</accession>
<dbReference type="PANTHER" id="PTHR47396">
    <property type="entry name" value="TYPE I RESTRICTION ENZYME ECOKI R PROTEIN"/>
    <property type="match status" value="1"/>
</dbReference>
<dbReference type="Pfam" id="PF11907">
    <property type="entry name" value="DUF3427"/>
    <property type="match status" value="1"/>
</dbReference>
<protein>
    <submittedName>
        <fullName evidence="4">DEAD/DEAH box helicase</fullName>
    </submittedName>
</protein>
<keyword evidence="4" id="KW-0378">Hydrolase</keyword>
<dbReference type="Proteomes" id="UP000501058">
    <property type="component" value="Chromosome"/>
</dbReference>
<dbReference type="InterPro" id="IPR006935">
    <property type="entry name" value="Helicase/UvrB_N"/>
</dbReference>
<reference evidence="4 5" key="1">
    <citation type="submission" date="2020-03" db="EMBL/GenBank/DDBJ databases">
        <title>Propioniciclava sp. nov., isolated from Hydrophilus acuminatus.</title>
        <authorList>
            <person name="Hyun D.-W."/>
            <person name="Bae J.-W."/>
        </authorList>
    </citation>
    <scope>NUCLEOTIDE SEQUENCE [LARGE SCALE GENOMIC DNA]</scope>
    <source>
        <strain evidence="4 5">HDW11</strain>
    </source>
</reference>
<dbReference type="InterPro" id="IPR014001">
    <property type="entry name" value="Helicase_ATP-bd"/>
</dbReference>
<evidence type="ECO:0000256" key="1">
    <source>
        <dbReference type="SAM" id="MobiDB-lite"/>
    </source>
</evidence>
<proteinExistence type="predicted"/>
<keyword evidence="5" id="KW-1185">Reference proteome</keyword>
<name>A0A6G7Y4J4_9ACTN</name>